<keyword evidence="1" id="KW-0472">Membrane</keyword>
<evidence type="ECO:0000313" key="2">
    <source>
        <dbReference type="EMBL" id="RII97091.1"/>
    </source>
</evidence>
<organism evidence="2 3">
    <name type="scientific">Clavibacter nebraskensis</name>
    <dbReference type="NCBI Taxonomy" id="31963"/>
    <lineage>
        <taxon>Bacteria</taxon>
        <taxon>Bacillati</taxon>
        <taxon>Actinomycetota</taxon>
        <taxon>Actinomycetes</taxon>
        <taxon>Micrococcales</taxon>
        <taxon>Microbacteriaceae</taxon>
        <taxon>Clavibacter</taxon>
    </lineage>
</organism>
<dbReference type="Proteomes" id="UP000265361">
    <property type="component" value="Unassembled WGS sequence"/>
</dbReference>
<reference evidence="2 3" key="1">
    <citation type="submission" date="2018-08" db="EMBL/GenBank/DDBJ databases">
        <title>Genome Sequence of Clavibacter michiganensis Subspecies type strains, and the Atypical Peach-Colored Strains Isolated from Tomato.</title>
        <authorList>
            <person name="Osdaghi E."/>
            <person name="Portier P."/>
            <person name="Briand M."/>
            <person name="Jacques M.-A."/>
        </authorList>
    </citation>
    <scope>NUCLEOTIDE SEQUENCE [LARGE SCALE GENOMIC DNA]</scope>
    <source>
        <strain evidence="2 3">CFBP 7577</strain>
    </source>
</reference>
<evidence type="ECO:0000313" key="3">
    <source>
        <dbReference type="Proteomes" id="UP000265361"/>
    </source>
</evidence>
<keyword evidence="1" id="KW-1133">Transmembrane helix</keyword>
<dbReference type="EMBL" id="QWED01001033">
    <property type="protein sequence ID" value="RII97091.1"/>
    <property type="molecule type" value="Genomic_DNA"/>
</dbReference>
<protein>
    <submittedName>
        <fullName evidence="2">Sulfite exporter TauE/SafE family protein</fullName>
    </submittedName>
</protein>
<keyword evidence="1" id="KW-0812">Transmembrane</keyword>
<feature type="transmembrane region" description="Helical" evidence="1">
    <location>
        <begin position="12"/>
        <end position="33"/>
    </location>
</feature>
<gene>
    <name evidence="2" type="ORF">DZF97_17360</name>
</gene>
<feature type="non-terminal residue" evidence="2">
    <location>
        <position position="1"/>
    </location>
</feature>
<evidence type="ECO:0000256" key="1">
    <source>
        <dbReference type="SAM" id="Phobius"/>
    </source>
</evidence>
<dbReference type="AlphaFoldDB" id="A0A399NT92"/>
<proteinExistence type="predicted"/>
<comment type="caution">
    <text evidence="2">The sequence shown here is derived from an EMBL/GenBank/DDBJ whole genome shotgun (WGS) entry which is preliminary data.</text>
</comment>
<name>A0A399NT92_9MICO</name>
<sequence length="36" mass="3427">TLLAPRIPAPGARAAVLVISFAGAVTAIVKGVGGLV</sequence>
<accession>A0A399NT92</accession>